<gene>
    <name evidence="1" type="ORF">CJ255_12260</name>
</gene>
<keyword evidence="2" id="KW-1185">Reference proteome</keyword>
<comment type="caution">
    <text evidence="1">The sequence shown here is derived from an EMBL/GenBank/DDBJ whole genome shotgun (WGS) entry which is preliminary data.</text>
</comment>
<name>A0A2A6RIM4_9CHLR</name>
<dbReference type="AlphaFoldDB" id="A0A2A6RIM4"/>
<dbReference type="EMBL" id="NQWI01000052">
    <property type="protein sequence ID" value="PDW02791.1"/>
    <property type="molecule type" value="Genomic_DNA"/>
</dbReference>
<accession>A0A2A6RIM4</accession>
<reference evidence="2" key="1">
    <citation type="submission" date="2017-08" db="EMBL/GenBank/DDBJ databases">
        <authorList>
            <person name="Grouzdev D.S."/>
            <person name="Gaisin V.A."/>
            <person name="Rysina M.S."/>
            <person name="Gorlenko V.M."/>
        </authorList>
    </citation>
    <scope>NUCLEOTIDE SEQUENCE [LARGE SCALE GENOMIC DNA]</scope>
    <source>
        <strain evidence="2">Kir15-3F</strain>
    </source>
</reference>
<evidence type="ECO:0008006" key="3">
    <source>
        <dbReference type="Google" id="ProtNLM"/>
    </source>
</evidence>
<proteinExistence type="predicted"/>
<organism evidence="1 2">
    <name type="scientific">Candidatus Viridilinea mediisalina</name>
    <dbReference type="NCBI Taxonomy" id="2024553"/>
    <lineage>
        <taxon>Bacteria</taxon>
        <taxon>Bacillati</taxon>
        <taxon>Chloroflexota</taxon>
        <taxon>Chloroflexia</taxon>
        <taxon>Chloroflexales</taxon>
        <taxon>Chloroflexineae</taxon>
        <taxon>Oscillochloridaceae</taxon>
        <taxon>Candidatus Viridilinea</taxon>
    </lineage>
</organism>
<evidence type="ECO:0000313" key="2">
    <source>
        <dbReference type="Proteomes" id="UP000220527"/>
    </source>
</evidence>
<dbReference type="Proteomes" id="UP000220527">
    <property type="component" value="Unassembled WGS sequence"/>
</dbReference>
<evidence type="ECO:0000313" key="1">
    <source>
        <dbReference type="EMBL" id="PDW02791.1"/>
    </source>
</evidence>
<sequence>MPFLSLFILSPMRLKRNTALPQLIGADIHLIIPSSGAHFSDYICGQATVLVSGDTDLLVLHPFGAIPILTPQQFIESHGCDQNL</sequence>
<protein>
    <recommendedName>
        <fullName evidence="3">Toxin-antitoxin system toxin component, PIN family</fullName>
    </recommendedName>
</protein>